<dbReference type="AlphaFoldDB" id="A0A098VQL4"/>
<dbReference type="Proteomes" id="UP000029725">
    <property type="component" value="Unassembled WGS sequence"/>
</dbReference>
<dbReference type="HOGENOM" id="CLU_2590273_0_0_1"/>
<sequence>MQTSKPPGLGIKSAEATINSECLSTLPLCALFNRPLDSHCRKAVDARMKQNKLLFIGIRHQSFKDVFTEIVCVQIARKNR</sequence>
<protein>
    <submittedName>
        <fullName evidence="1">Uncharacterized protein</fullName>
    </submittedName>
</protein>
<gene>
    <name evidence="1" type="ORF">DI09_39p110</name>
</gene>
<keyword evidence="2" id="KW-1185">Reference proteome</keyword>
<reference evidence="1 2" key="1">
    <citation type="submission" date="2014-04" db="EMBL/GenBank/DDBJ databases">
        <title>A new species of microsporidia sheds light on the evolution of extreme parasitism.</title>
        <authorList>
            <person name="Haag K.L."/>
            <person name="James T.Y."/>
            <person name="Larsson R."/>
            <person name="Schaer T.M."/>
            <person name="Refardt D."/>
            <person name="Pombert J.-F."/>
            <person name="Ebert D."/>
        </authorList>
    </citation>
    <scope>NUCLEOTIDE SEQUENCE [LARGE SCALE GENOMIC DNA]</scope>
    <source>
        <strain evidence="1 2">UGP3</strain>
        <tissue evidence="1">Spores</tissue>
    </source>
</reference>
<comment type="caution">
    <text evidence="1">The sequence shown here is derived from an EMBL/GenBank/DDBJ whole genome shotgun (WGS) entry which is preliminary data.</text>
</comment>
<dbReference type="VEuPathDB" id="MicrosporidiaDB:DI09_39p110"/>
<accession>A0A098VQL4</accession>
<proteinExistence type="predicted"/>
<evidence type="ECO:0000313" key="1">
    <source>
        <dbReference type="EMBL" id="KGG51317.1"/>
    </source>
</evidence>
<dbReference type="EMBL" id="JMKJ01000332">
    <property type="protein sequence ID" value="KGG51317.1"/>
    <property type="molecule type" value="Genomic_DNA"/>
</dbReference>
<name>A0A098VQL4_9MICR</name>
<dbReference type="RefSeq" id="XP_013237744.1">
    <property type="nucleotide sequence ID" value="XM_013382290.1"/>
</dbReference>
<dbReference type="GeneID" id="25259791"/>
<organism evidence="1 2">
    <name type="scientific">Mitosporidium daphniae</name>
    <dbReference type="NCBI Taxonomy" id="1485682"/>
    <lineage>
        <taxon>Eukaryota</taxon>
        <taxon>Fungi</taxon>
        <taxon>Fungi incertae sedis</taxon>
        <taxon>Microsporidia</taxon>
        <taxon>Mitosporidium</taxon>
    </lineage>
</organism>
<evidence type="ECO:0000313" key="2">
    <source>
        <dbReference type="Proteomes" id="UP000029725"/>
    </source>
</evidence>